<feature type="domain" description="O-acyltransferase WSD1 C-terminal" evidence="12">
    <location>
        <begin position="286"/>
        <end position="427"/>
    </location>
</feature>
<name>A0ABT7SM57_9CELL</name>
<dbReference type="InterPro" id="IPR009721">
    <property type="entry name" value="O-acyltransferase_WSD1_C"/>
</dbReference>
<dbReference type="EMBL" id="JAUCGQ010000004">
    <property type="protein sequence ID" value="MDM7856652.1"/>
    <property type="molecule type" value="Genomic_DNA"/>
</dbReference>
<comment type="pathway">
    <text evidence="1">Glycerolipid metabolism; triacylglycerol biosynthesis.</text>
</comment>
<evidence type="ECO:0000313" key="14">
    <source>
        <dbReference type="Proteomes" id="UP001529338"/>
    </source>
</evidence>
<proteinExistence type="inferred from homology"/>
<comment type="caution">
    <text evidence="13">The sequence shown here is derived from an EMBL/GenBank/DDBJ whole genome shotgun (WGS) entry which is preliminary data.</text>
</comment>
<evidence type="ECO:0000259" key="11">
    <source>
        <dbReference type="Pfam" id="PF03007"/>
    </source>
</evidence>
<accession>A0ABT7SM57</accession>
<dbReference type="InterPro" id="IPR004255">
    <property type="entry name" value="O-acyltransferase_WSD1_N"/>
</dbReference>
<keyword evidence="6" id="KW-0808">Transferase</keyword>
<feature type="domain" description="O-acyltransferase WSD1-like N-terminal" evidence="11">
    <location>
        <begin position="5"/>
        <end position="245"/>
    </location>
</feature>
<evidence type="ECO:0000259" key="12">
    <source>
        <dbReference type="Pfam" id="PF06974"/>
    </source>
</evidence>
<dbReference type="Gene3D" id="3.30.559.10">
    <property type="entry name" value="Chloramphenicol acetyltransferase-like domain"/>
    <property type="match status" value="1"/>
</dbReference>
<protein>
    <recommendedName>
        <fullName evidence="4">diacylglycerol O-acyltransferase</fullName>
        <ecNumber evidence="4">2.3.1.20</ecNumber>
    </recommendedName>
</protein>
<evidence type="ECO:0000313" key="13">
    <source>
        <dbReference type="EMBL" id="MDM7856652.1"/>
    </source>
</evidence>
<evidence type="ECO:0000256" key="5">
    <source>
        <dbReference type="ARBA" id="ARBA00022516"/>
    </source>
</evidence>
<evidence type="ECO:0000256" key="3">
    <source>
        <dbReference type="ARBA" id="ARBA00009587"/>
    </source>
</evidence>
<comment type="pathway">
    <text evidence="2">Lipid metabolism.</text>
</comment>
<keyword evidence="7" id="KW-0319">Glycerol metabolism</keyword>
<dbReference type="PANTHER" id="PTHR31650:SF1">
    <property type="entry name" value="WAX ESTER SYNTHASE_DIACYLGLYCEROL ACYLTRANSFERASE 4-RELATED"/>
    <property type="match status" value="1"/>
</dbReference>
<dbReference type="InterPro" id="IPR023213">
    <property type="entry name" value="CAT-like_dom_sf"/>
</dbReference>
<dbReference type="RefSeq" id="WP_289456938.1">
    <property type="nucleotide sequence ID" value="NZ_JAUCGQ010000004.1"/>
</dbReference>
<keyword evidence="5" id="KW-0444">Lipid biosynthesis</keyword>
<evidence type="ECO:0000256" key="1">
    <source>
        <dbReference type="ARBA" id="ARBA00004771"/>
    </source>
</evidence>
<dbReference type="Proteomes" id="UP001529338">
    <property type="component" value="Unassembled WGS sequence"/>
</dbReference>
<evidence type="ECO:0000256" key="8">
    <source>
        <dbReference type="ARBA" id="ARBA00023098"/>
    </source>
</evidence>
<organism evidence="13 14">
    <name type="scientific">Cellulomonas alba</name>
    <dbReference type="NCBI Taxonomy" id="3053467"/>
    <lineage>
        <taxon>Bacteria</taxon>
        <taxon>Bacillati</taxon>
        <taxon>Actinomycetota</taxon>
        <taxon>Actinomycetes</taxon>
        <taxon>Micrococcales</taxon>
        <taxon>Cellulomonadaceae</taxon>
        <taxon>Cellulomonas</taxon>
    </lineage>
</organism>
<dbReference type="PANTHER" id="PTHR31650">
    <property type="entry name" value="O-ACYLTRANSFERASE (WSD1-LIKE) FAMILY PROTEIN"/>
    <property type="match status" value="1"/>
</dbReference>
<keyword evidence="9" id="KW-0012">Acyltransferase</keyword>
<gene>
    <name evidence="13" type="ORF">QRT04_17060</name>
</gene>
<dbReference type="SUPFAM" id="SSF52777">
    <property type="entry name" value="CoA-dependent acyltransferases"/>
    <property type="match status" value="1"/>
</dbReference>
<dbReference type="InterPro" id="IPR045034">
    <property type="entry name" value="O-acyltransferase_WSD1-like"/>
</dbReference>
<keyword evidence="8" id="KW-0443">Lipid metabolism</keyword>
<sequence>MVERLSGTDLAELALDVGPQPRVVGAVVELAPPRVTAEQVRALLADRVSGSRVLGRRAVRVPRGCGRPVWAPAVPDLDAHVRAASCDDGDRALLALAARAMIARLPRGRPLWRLVVADRPSGSTALIWVSHHAVADGPTTLHAVLEALGADEPAPVRAARWPVERGELARDARASRVRAVRRWRVGLGMLREAERDLRGASGPHAPATSFNRPSGPGMRFVVARAPLAEVRSGAAACGATVNDAVLCAVGRALGEELERRDEPRVDLVATVAATFRARHGAARPRNEVGGLLVPVPTDVRVHASSRLRAIADETRRRKELASPATPVVMAPVLRALATVGLVRRFFARQTMVNVAVTRLPGPGAVPPLCGREVRAIVPLSPIVGNVPVTAVALSTGDDLVVSLCVGDVLWPSSDALAAAVQDELATIGALAGNRRGSTLVG</sequence>
<evidence type="ECO:0000256" key="7">
    <source>
        <dbReference type="ARBA" id="ARBA00022798"/>
    </source>
</evidence>
<comment type="similarity">
    <text evidence="3">Belongs to the long-chain O-acyltransferase family.</text>
</comment>
<evidence type="ECO:0000256" key="2">
    <source>
        <dbReference type="ARBA" id="ARBA00005189"/>
    </source>
</evidence>
<evidence type="ECO:0000256" key="6">
    <source>
        <dbReference type="ARBA" id="ARBA00022679"/>
    </source>
</evidence>
<evidence type="ECO:0000256" key="10">
    <source>
        <dbReference type="ARBA" id="ARBA00048109"/>
    </source>
</evidence>
<dbReference type="Pfam" id="PF06974">
    <property type="entry name" value="WS_DGAT_C"/>
    <property type="match status" value="1"/>
</dbReference>
<dbReference type="EC" id="2.3.1.20" evidence="4"/>
<reference evidence="13 14" key="1">
    <citation type="submission" date="2023-06" db="EMBL/GenBank/DDBJ databases">
        <title>Cellulomonas sp. MW4 Whole genome sequence.</title>
        <authorList>
            <person name="Park S."/>
        </authorList>
    </citation>
    <scope>NUCLEOTIDE SEQUENCE [LARGE SCALE GENOMIC DNA]</scope>
    <source>
        <strain evidence="13 14">MW4</strain>
    </source>
</reference>
<comment type="catalytic activity">
    <reaction evidence="10">
        <text>an acyl-CoA + a 1,2-diacyl-sn-glycerol = a triacyl-sn-glycerol + CoA</text>
        <dbReference type="Rhea" id="RHEA:10868"/>
        <dbReference type="ChEBI" id="CHEBI:17815"/>
        <dbReference type="ChEBI" id="CHEBI:57287"/>
        <dbReference type="ChEBI" id="CHEBI:58342"/>
        <dbReference type="ChEBI" id="CHEBI:64615"/>
        <dbReference type="EC" id="2.3.1.20"/>
    </reaction>
</comment>
<keyword evidence="14" id="KW-1185">Reference proteome</keyword>
<dbReference type="Pfam" id="PF03007">
    <property type="entry name" value="WS_DGAT_cat"/>
    <property type="match status" value="1"/>
</dbReference>
<evidence type="ECO:0000256" key="9">
    <source>
        <dbReference type="ARBA" id="ARBA00023315"/>
    </source>
</evidence>
<evidence type="ECO:0000256" key="4">
    <source>
        <dbReference type="ARBA" id="ARBA00013244"/>
    </source>
</evidence>